<dbReference type="GO" id="GO:0003677">
    <property type="term" value="F:DNA binding"/>
    <property type="evidence" value="ECO:0007669"/>
    <property type="project" value="InterPro"/>
</dbReference>
<sequence>MNAFMNIRSNVIVARKREMEYLYFYNRIALCICRNFYMPGRHNHERAREPNTKEPTFAKNHLVSEHLVLILRINDDYIAMMNFRMNEFVIEVCENGGIKDLGHSIGVPVDPYMDIVFALGVRSDKEVIDLIDYASNEASIVNSFFAQIYDADEKCEHFRREDKTLDFVDKMLNSRRHKACFLGYMVRCLLEAYTGHRKCDNRDSFRNRMFELASELLERELKVHVSHVLRCMTKALTFSTGAWCHPFKWMERVYRVVGNLGRANPLQTMIDLRKTRQQVRYTRKVGDARYPHPSHWGGMEKLGDDTCTKLDGKHKVEIEGDEQQREVHIFSDAGRILRPLMGIIEFIGTEEEEDCCTAWGIRFLLEDIAGKQSMKYTHCELDMSFLLGLSYGIIPFANHDHARRVLYQAQKHSQQAIGFSTTNPNIKVDTLSHQLHYPQRPLFRTMISDCLGKPGYPFGHNAVLPKLELFNGRDMFRSEHIRSYKAEVDNKELTNKRRNLDDNGFSLIGANMQSGDIVIGKCAESGTDHRVKLKHTERGMVQKVVLSSNDEGKNFVVVSWFDLLVLETSFSNMHGQKGVLGFLESPENFPFTIQAHYCLASYRRDCNYLPPFEKPDHLKISGNPLKPVGVAGQFLHRPPLDFSDFLGFQSEPPAIFASYHRWMKLKFGYVVLLSVINVLNGGDEELIVQQGDMYVEQ</sequence>
<organism evidence="11">
    <name type="scientific">Salix viminalis</name>
    <name type="common">Common osier</name>
    <name type="synonym">Basket willow</name>
    <dbReference type="NCBI Taxonomy" id="40686"/>
    <lineage>
        <taxon>Eukaryota</taxon>
        <taxon>Viridiplantae</taxon>
        <taxon>Streptophyta</taxon>
        <taxon>Embryophyta</taxon>
        <taxon>Tracheophyta</taxon>
        <taxon>Spermatophyta</taxon>
        <taxon>Magnoliopsida</taxon>
        <taxon>eudicotyledons</taxon>
        <taxon>Gunneridae</taxon>
        <taxon>Pentapetalae</taxon>
        <taxon>rosids</taxon>
        <taxon>fabids</taxon>
        <taxon>Malpighiales</taxon>
        <taxon>Salicaceae</taxon>
        <taxon>Saliceae</taxon>
        <taxon>Salix</taxon>
    </lineage>
</organism>
<dbReference type="Pfam" id="PF04566">
    <property type="entry name" value="RNA_pol_Rpb2_4"/>
    <property type="match status" value="1"/>
</dbReference>
<name>A0A6N2KKT4_SALVM</name>
<evidence type="ECO:0000256" key="5">
    <source>
        <dbReference type="ARBA" id="ARBA00022695"/>
    </source>
</evidence>
<dbReference type="SUPFAM" id="SSF64484">
    <property type="entry name" value="beta and beta-prime subunits of DNA dependent RNA-polymerase"/>
    <property type="match status" value="1"/>
</dbReference>
<dbReference type="Pfam" id="PF04561">
    <property type="entry name" value="RNA_pol_Rpb2_2"/>
    <property type="match status" value="1"/>
</dbReference>
<evidence type="ECO:0000256" key="7">
    <source>
        <dbReference type="ARBA" id="ARBA00048552"/>
    </source>
</evidence>
<dbReference type="GO" id="GO:0006351">
    <property type="term" value="P:DNA-templated transcription"/>
    <property type="evidence" value="ECO:0007669"/>
    <property type="project" value="InterPro"/>
</dbReference>
<dbReference type="InterPro" id="IPR037033">
    <property type="entry name" value="DNA-dir_RNAP_su2_hyb_sf"/>
</dbReference>
<evidence type="ECO:0000259" key="9">
    <source>
        <dbReference type="Pfam" id="PF04561"/>
    </source>
</evidence>
<gene>
    <name evidence="11" type="ORF">SVIM_LOCUS102124</name>
</gene>
<evidence type="ECO:0000256" key="4">
    <source>
        <dbReference type="ARBA" id="ARBA00022679"/>
    </source>
</evidence>
<dbReference type="PANTHER" id="PTHR20856">
    <property type="entry name" value="DNA-DIRECTED RNA POLYMERASE I SUBUNIT 2"/>
    <property type="match status" value="1"/>
</dbReference>
<feature type="domain" description="DNA-directed RNA polymerase subunit 2 hybrid-binding" evidence="8">
    <location>
        <begin position="393"/>
        <end position="464"/>
    </location>
</feature>
<accession>A0A6N2KKT4</accession>
<evidence type="ECO:0000313" key="11">
    <source>
        <dbReference type="EMBL" id="VFU29069.1"/>
    </source>
</evidence>
<dbReference type="InterPro" id="IPR014724">
    <property type="entry name" value="RNA_pol_RPB2_OB-fold"/>
</dbReference>
<protein>
    <recommendedName>
        <fullName evidence="2">DNA-directed RNA polymerase</fullName>
        <ecNumber evidence="2">2.7.7.6</ecNumber>
    </recommendedName>
</protein>
<dbReference type="EMBL" id="CAADRP010000491">
    <property type="protein sequence ID" value="VFU29069.1"/>
    <property type="molecule type" value="Genomic_DNA"/>
</dbReference>
<evidence type="ECO:0000256" key="2">
    <source>
        <dbReference type="ARBA" id="ARBA00012418"/>
    </source>
</evidence>
<keyword evidence="4" id="KW-0808">Transferase</keyword>
<feature type="domain" description="RNA polymerase Rpb2" evidence="9">
    <location>
        <begin position="173"/>
        <end position="208"/>
    </location>
</feature>
<comment type="catalytic activity">
    <reaction evidence="7">
        <text>RNA(n) + a ribonucleoside 5'-triphosphate = RNA(n+1) + diphosphate</text>
        <dbReference type="Rhea" id="RHEA:21248"/>
        <dbReference type="Rhea" id="RHEA-COMP:14527"/>
        <dbReference type="Rhea" id="RHEA-COMP:17342"/>
        <dbReference type="ChEBI" id="CHEBI:33019"/>
        <dbReference type="ChEBI" id="CHEBI:61557"/>
        <dbReference type="ChEBI" id="CHEBI:140395"/>
        <dbReference type="EC" id="2.7.7.6"/>
    </reaction>
</comment>
<dbReference type="GO" id="GO:0000428">
    <property type="term" value="C:DNA-directed RNA polymerase complex"/>
    <property type="evidence" value="ECO:0007669"/>
    <property type="project" value="UniProtKB-KW"/>
</dbReference>
<keyword evidence="3" id="KW-0240">DNA-directed RNA polymerase</keyword>
<dbReference type="InterPro" id="IPR015712">
    <property type="entry name" value="DNA-dir_RNA_pol_su2"/>
</dbReference>
<comment type="similarity">
    <text evidence="1">Belongs to the RNA polymerase beta chain family.</text>
</comment>
<dbReference type="InterPro" id="IPR007642">
    <property type="entry name" value="RNA_pol_Rpb2_2"/>
</dbReference>
<reference evidence="11" key="1">
    <citation type="submission" date="2019-03" db="EMBL/GenBank/DDBJ databases">
        <authorList>
            <person name="Mank J."/>
            <person name="Almeida P."/>
        </authorList>
    </citation>
    <scope>NUCLEOTIDE SEQUENCE</scope>
    <source>
        <strain evidence="11">78183</strain>
    </source>
</reference>
<evidence type="ECO:0000259" key="8">
    <source>
        <dbReference type="Pfam" id="PF00562"/>
    </source>
</evidence>
<dbReference type="Pfam" id="PF00562">
    <property type="entry name" value="RNA_pol_Rpb2_6"/>
    <property type="match status" value="2"/>
</dbReference>
<evidence type="ECO:0000256" key="1">
    <source>
        <dbReference type="ARBA" id="ARBA00006835"/>
    </source>
</evidence>
<evidence type="ECO:0000259" key="10">
    <source>
        <dbReference type="Pfam" id="PF04566"/>
    </source>
</evidence>
<dbReference type="InterPro" id="IPR007120">
    <property type="entry name" value="DNA-dir_RNAP_su2_dom"/>
</dbReference>
<dbReference type="Gene3D" id="2.40.270.10">
    <property type="entry name" value="DNA-directed RNA polymerase, subunit 2, domain 6"/>
    <property type="match status" value="2"/>
</dbReference>
<dbReference type="GO" id="GO:0032549">
    <property type="term" value="F:ribonucleoside binding"/>
    <property type="evidence" value="ECO:0007669"/>
    <property type="project" value="InterPro"/>
</dbReference>
<proteinExistence type="inferred from homology"/>
<evidence type="ECO:0000256" key="3">
    <source>
        <dbReference type="ARBA" id="ARBA00022478"/>
    </source>
</evidence>
<dbReference type="InterPro" id="IPR007646">
    <property type="entry name" value="RNA_pol_Rpb2_4"/>
</dbReference>
<keyword evidence="5" id="KW-0548">Nucleotidyltransferase</keyword>
<dbReference type="Gene3D" id="2.40.50.150">
    <property type="match status" value="2"/>
</dbReference>
<evidence type="ECO:0000256" key="6">
    <source>
        <dbReference type="ARBA" id="ARBA00023163"/>
    </source>
</evidence>
<keyword evidence="6" id="KW-0804">Transcription</keyword>
<dbReference type="EC" id="2.7.7.6" evidence="2"/>
<feature type="domain" description="RNA polymerase Rpb2" evidence="10">
    <location>
        <begin position="314"/>
        <end position="341"/>
    </location>
</feature>
<dbReference type="AlphaFoldDB" id="A0A6N2KKT4"/>
<dbReference type="GO" id="GO:0003899">
    <property type="term" value="F:DNA-directed RNA polymerase activity"/>
    <property type="evidence" value="ECO:0007669"/>
    <property type="project" value="UniProtKB-EC"/>
</dbReference>
<feature type="domain" description="DNA-directed RNA polymerase subunit 2 hybrid-binding" evidence="8">
    <location>
        <begin position="476"/>
        <end position="592"/>
    </location>
</feature>